<feature type="domain" description="Amidohydrolase-related" evidence="2">
    <location>
        <begin position="27"/>
        <end position="291"/>
    </location>
</feature>
<name>A0A2Y9C7R9_9RHOB</name>
<dbReference type="InterPro" id="IPR006680">
    <property type="entry name" value="Amidohydro-rel"/>
</dbReference>
<sequence>MLRPMHHADLPLDPPSRPKASLPPGACDAHVHMLADDYPLWEGRVEDPAPGGLEDWALRLERHLETLGLARAVIVHSILYGGDNAVTVDAVSRLGDRARGIGLVRDGATDAELDALAEAGVMGVRLNYVHGGILTWEGVRAMAPRLAARGMHVQMLMNAHRHMEDLAPQVREMPVPVVFDHIGWPDLGAGLAEPGFDMLRALVAEGTALVKLSGAYRLSDAPYDAAAAHVDALVRANPEGCLWGSDWPHIMLADAKQPDAGRLLDAFLDVVTSEAARRAILSDTPARLYGFPQP</sequence>
<proteinExistence type="predicted"/>
<dbReference type="GO" id="GO:0016787">
    <property type="term" value="F:hydrolase activity"/>
    <property type="evidence" value="ECO:0007669"/>
    <property type="project" value="UniProtKB-KW"/>
</dbReference>
<evidence type="ECO:0000313" key="3">
    <source>
        <dbReference type="EMBL" id="PWJ18030.1"/>
    </source>
</evidence>
<dbReference type="Gene3D" id="3.20.20.140">
    <property type="entry name" value="Metal-dependent hydrolases"/>
    <property type="match status" value="1"/>
</dbReference>
<feature type="region of interest" description="Disordered" evidence="1">
    <location>
        <begin position="1"/>
        <end position="24"/>
    </location>
</feature>
<dbReference type="Proteomes" id="UP000251571">
    <property type="component" value="Unassembled WGS sequence"/>
</dbReference>
<evidence type="ECO:0000256" key="1">
    <source>
        <dbReference type="SAM" id="MobiDB-lite"/>
    </source>
</evidence>
<keyword evidence="5" id="KW-1185">Reference proteome</keyword>
<dbReference type="InterPro" id="IPR052358">
    <property type="entry name" value="Aro_Compnd_Degr_Hydrolases"/>
</dbReference>
<dbReference type="OrthoDB" id="9787654at2"/>
<accession>A0A2Y9C7R9</accession>
<dbReference type="EMBL" id="UETC01000005">
    <property type="protein sequence ID" value="SSA46553.1"/>
    <property type="molecule type" value="Genomic_DNA"/>
</dbReference>
<dbReference type="EMBL" id="QGDJ01000005">
    <property type="protein sequence ID" value="PWJ18030.1"/>
    <property type="molecule type" value="Genomic_DNA"/>
</dbReference>
<evidence type="ECO:0000259" key="2">
    <source>
        <dbReference type="Pfam" id="PF04909"/>
    </source>
</evidence>
<evidence type="ECO:0000313" key="4">
    <source>
        <dbReference type="EMBL" id="SSA46553.1"/>
    </source>
</evidence>
<dbReference type="Pfam" id="PF04909">
    <property type="entry name" value="Amidohydro_2"/>
    <property type="match status" value="1"/>
</dbReference>
<feature type="compositionally biased region" description="Basic and acidic residues" evidence="1">
    <location>
        <begin position="1"/>
        <end position="10"/>
    </location>
</feature>
<dbReference type="SUPFAM" id="SSF51556">
    <property type="entry name" value="Metallo-dependent hydrolases"/>
    <property type="match status" value="1"/>
</dbReference>
<reference evidence="3 5" key="2">
    <citation type="submission" date="2018-03" db="EMBL/GenBank/DDBJ databases">
        <title>Genomic Encyclopedia of Archaeal and Bacterial Type Strains, Phase II (KMG-II): from individual species to whole genera.</title>
        <authorList>
            <person name="Goeker M."/>
        </authorList>
    </citation>
    <scope>NUCLEOTIDE SEQUENCE [LARGE SCALE GENOMIC DNA]</scope>
    <source>
        <strain evidence="3 5">DSM 25227</strain>
    </source>
</reference>
<dbReference type="AlphaFoldDB" id="A0A2Y9C7R9"/>
<dbReference type="Proteomes" id="UP000245839">
    <property type="component" value="Unassembled WGS sequence"/>
</dbReference>
<evidence type="ECO:0000313" key="6">
    <source>
        <dbReference type="Proteomes" id="UP000251571"/>
    </source>
</evidence>
<dbReference type="PANTHER" id="PTHR35563">
    <property type="entry name" value="BARREL METAL-DEPENDENT HYDROLASE, PUTATIVE (AFU_ORTHOLOGUE AFUA_1G16240)-RELATED"/>
    <property type="match status" value="1"/>
</dbReference>
<dbReference type="RefSeq" id="WP_109564529.1">
    <property type="nucleotide sequence ID" value="NZ_QGDJ01000005.1"/>
</dbReference>
<keyword evidence="4" id="KW-0378">Hydrolase</keyword>
<evidence type="ECO:0000313" key="5">
    <source>
        <dbReference type="Proteomes" id="UP000245839"/>
    </source>
</evidence>
<reference evidence="4 6" key="1">
    <citation type="submission" date="2016-10" db="EMBL/GenBank/DDBJ databases">
        <authorList>
            <person name="Cai Z."/>
        </authorList>
    </citation>
    <scope>NUCLEOTIDE SEQUENCE [LARGE SCALE GENOMIC DNA]</scope>
    <source>
        <strain evidence="4 6">DSM 25227</strain>
    </source>
</reference>
<dbReference type="PANTHER" id="PTHR35563:SF2">
    <property type="entry name" value="BARREL METAL-DEPENDENT HYDROLASE, PUTATIVE (AFU_ORTHOLOGUE AFUA_1G16240)-RELATED"/>
    <property type="match status" value="1"/>
</dbReference>
<dbReference type="InterPro" id="IPR032466">
    <property type="entry name" value="Metal_Hydrolase"/>
</dbReference>
<gene>
    <name evidence="3" type="ORF">BCF38_10517</name>
    <name evidence="4" type="ORF">SAMN05421539_10517</name>
</gene>
<protein>
    <submittedName>
        <fullName evidence="4">Predicted metal-dependent hydrolase, TIM-barrel fold</fullName>
    </submittedName>
    <submittedName>
        <fullName evidence="3">Putative TIM-barrel fold metal-dependent hydrolase</fullName>
    </submittedName>
</protein>
<organism evidence="4 6">
    <name type="scientific">Jannaschia seohaensis</name>
    <dbReference type="NCBI Taxonomy" id="475081"/>
    <lineage>
        <taxon>Bacteria</taxon>
        <taxon>Pseudomonadati</taxon>
        <taxon>Pseudomonadota</taxon>
        <taxon>Alphaproteobacteria</taxon>
        <taxon>Rhodobacterales</taxon>
        <taxon>Roseobacteraceae</taxon>
        <taxon>Jannaschia</taxon>
    </lineage>
</organism>